<proteinExistence type="predicted"/>
<feature type="region of interest" description="Disordered" evidence="1">
    <location>
        <begin position="71"/>
        <end position="91"/>
    </location>
</feature>
<feature type="region of interest" description="Disordered" evidence="1">
    <location>
        <begin position="1"/>
        <end position="36"/>
    </location>
</feature>
<feature type="compositionally biased region" description="Polar residues" evidence="1">
    <location>
        <begin position="1"/>
        <end position="23"/>
    </location>
</feature>
<evidence type="ECO:0000313" key="3">
    <source>
        <dbReference type="Proteomes" id="UP001190700"/>
    </source>
</evidence>
<organism evidence="2 3">
    <name type="scientific">Cymbomonas tetramitiformis</name>
    <dbReference type="NCBI Taxonomy" id="36881"/>
    <lineage>
        <taxon>Eukaryota</taxon>
        <taxon>Viridiplantae</taxon>
        <taxon>Chlorophyta</taxon>
        <taxon>Pyramimonadophyceae</taxon>
        <taxon>Pyramimonadales</taxon>
        <taxon>Pyramimonadaceae</taxon>
        <taxon>Cymbomonas</taxon>
    </lineage>
</organism>
<reference evidence="2 3" key="1">
    <citation type="journal article" date="2015" name="Genome Biol. Evol.">
        <title>Comparative Genomics of a Bacterivorous Green Alga Reveals Evolutionary Causalities and Consequences of Phago-Mixotrophic Mode of Nutrition.</title>
        <authorList>
            <person name="Burns J.A."/>
            <person name="Paasch A."/>
            <person name="Narechania A."/>
            <person name="Kim E."/>
        </authorList>
    </citation>
    <scope>NUCLEOTIDE SEQUENCE [LARGE SCALE GENOMIC DNA]</scope>
    <source>
        <strain evidence="2 3">PLY_AMNH</strain>
    </source>
</reference>
<evidence type="ECO:0000313" key="2">
    <source>
        <dbReference type="EMBL" id="KAK3287071.1"/>
    </source>
</evidence>
<gene>
    <name evidence="2" type="ORF">CYMTET_5403</name>
</gene>
<accession>A0AAE0LIX4</accession>
<evidence type="ECO:0000256" key="1">
    <source>
        <dbReference type="SAM" id="MobiDB-lite"/>
    </source>
</evidence>
<keyword evidence="3" id="KW-1185">Reference proteome</keyword>
<protein>
    <submittedName>
        <fullName evidence="2">Uncharacterized protein</fullName>
    </submittedName>
</protein>
<dbReference type="Proteomes" id="UP001190700">
    <property type="component" value="Unassembled WGS sequence"/>
</dbReference>
<comment type="caution">
    <text evidence="2">The sequence shown here is derived from an EMBL/GenBank/DDBJ whole genome shotgun (WGS) entry which is preliminary data.</text>
</comment>
<name>A0AAE0LIX4_9CHLO</name>
<dbReference type="AlphaFoldDB" id="A0AAE0LIX4"/>
<sequence>MRCELSNTPLRTRPVSKQHTTAHAPSVEASRTWGRSPPCPACCETTKAGNLDNRREANVLEHSIRIARATKPSSRASSWRRVTSTFSPHIL</sequence>
<dbReference type="EMBL" id="LGRX02001023">
    <property type="protein sequence ID" value="KAK3287071.1"/>
    <property type="molecule type" value="Genomic_DNA"/>
</dbReference>